<evidence type="ECO:0000256" key="10">
    <source>
        <dbReference type="ARBA" id="ARBA00022840"/>
    </source>
</evidence>
<dbReference type="Pfam" id="PF00696">
    <property type="entry name" value="AA_kinase"/>
    <property type="match status" value="1"/>
</dbReference>
<dbReference type="Gene3D" id="3.40.1160.10">
    <property type="entry name" value="Acetylglutamate kinase-like"/>
    <property type="match status" value="1"/>
</dbReference>
<keyword evidence="7 15" id="KW-0808">Transferase</keyword>
<evidence type="ECO:0000256" key="8">
    <source>
        <dbReference type="ARBA" id="ARBA00022741"/>
    </source>
</evidence>
<protein>
    <recommendedName>
        <fullName evidence="5">Uridylate kinase</fullName>
        <ecNumber evidence="4">2.7.4.22</ecNumber>
    </recommendedName>
    <alternativeName>
        <fullName evidence="12">Uridine monophosphate kinase</fullName>
    </alternativeName>
</protein>
<dbReference type="GO" id="GO:0006225">
    <property type="term" value="P:UDP biosynthetic process"/>
    <property type="evidence" value="ECO:0007669"/>
    <property type="project" value="TreeGrafter"/>
</dbReference>
<dbReference type="PANTHER" id="PTHR42833:SF4">
    <property type="entry name" value="URIDYLATE KINASE PUMPKIN, CHLOROPLASTIC"/>
    <property type="match status" value="1"/>
</dbReference>
<keyword evidence="9 15" id="KW-0418">Kinase</keyword>
<accession>G8C394</accession>
<dbReference type="SUPFAM" id="SSF53633">
    <property type="entry name" value="Carbamate kinase-like"/>
    <property type="match status" value="1"/>
</dbReference>
<comment type="pathway">
    <text evidence="2">Pyrimidine metabolism; CTP biosynthesis via de novo pathway; UDP from UMP (UMPK route): step 1/1.</text>
</comment>
<comment type="subcellular location">
    <subcellularLocation>
        <location evidence="1">Cytoplasm</location>
    </subcellularLocation>
</comment>
<evidence type="ECO:0000256" key="13">
    <source>
        <dbReference type="ARBA" id="ARBA00047767"/>
    </source>
</evidence>
<comment type="catalytic activity">
    <reaction evidence="13">
        <text>UMP + ATP = UDP + ADP</text>
        <dbReference type="Rhea" id="RHEA:24400"/>
        <dbReference type="ChEBI" id="CHEBI:30616"/>
        <dbReference type="ChEBI" id="CHEBI:57865"/>
        <dbReference type="ChEBI" id="CHEBI:58223"/>
        <dbReference type="ChEBI" id="CHEBI:456216"/>
        <dbReference type="EC" id="2.7.4.22"/>
    </reaction>
</comment>
<keyword evidence="11" id="KW-0665">Pyrimidine biosynthesis</keyword>
<keyword evidence="10" id="KW-0067">ATP-binding</keyword>
<evidence type="ECO:0000256" key="7">
    <source>
        <dbReference type="ARBA" id="ARBA00022679"/>
    </source>
</evidence>
<dbReference type="EC" id="2.7.4.22" evidence="4"/>
<dbReference type="AlphaFoldDB" id="G8C394"/>
<evidence type="ECO:0000256" key="5">
    <source>
        <dbReference type="ARBA" id="ARBA00016403"/>
    </source>
</evidence>
<name>G8C394_9MOLU</name>
<dbReference type="InterPro" id="IPR001048">
    <property type="entry name" value="Asp/Glu/Uridylate_kinase"/>
</dbReference>
<dbReference type="EMBL" id="HE613254">
    <property type="protein sequence ID" value="CCE66792.1"/>
    <property type="molecule type" value="Genomic_DNA"/>
</dbReference>
<dbReference type="InterPro" id="IPR011817">
    <property type="entry name" value="Uridylate_kinase"/>
</dbReference>
<dbReference type="PIRSF" id="PIRSF005650">
    <property type="entry name" value="Uridylate_kin"/>
    <property type="match status" value="1"/>
</dbReference>
<evidence type="ECO:0000256" key="1">
    <source>
        <dbReference type="ARBA" id="ARBA00004496"/>
    </source>
</evidence>
<evidence type="ECO:0000256" key="2">
    <source>
        <dbReference type="ARBA" id="ARBA00004791"/>
    </source>
</evidence>
<feature type="domain" description="Aspartate/glutamate/uridylate kinase" evidence="14">
    <location>
        <begin position="16"/>
        <end position="223"/>
    </location>
</feature>
<evidence type="ECO:0000256" key="6">
    <source>
        <dbReference type="ARBA" id="ARBA00022490"/>
    </source>
</evidence>
<reference evidence="15" key="1">
    <citation type="submission" date="2011-11" db="EMBL/GenBank/DDBJ databases">
        <title>Complete genome sequence of Candidatus Mycoplasma haemominutum.</title>
        <authorList>
            <person name="Barker E.N."/>
            <person name="Darby A.C."/>
            <person name="Helps C.R."/>
            <person name="Peters I.R."/>
            <person name="Hughes M.A."/>
            <person name="Radford A.D."/>
            <person name="Novacco M."/>
            <person name="Boretti F."/>
            <person name="Hofmann-Lehmann R."/>
            <person name="Tasker S."/>
        </authorList>
    </citation>
    <scope>NUCLEOTIDE SEQUENCE</scope>
    <source>
        <strain evidence="15">Birmingham 1</strain>
    </source>
</reference>
<evidence type="ECO:0000256" key="4">
    <source>
        <dbReference type="ARBA" id="ARBA00012899"/>
    </source>
</evidence>
<dbReference type="HOGENOM" id="CLU_033861_0_1_14"/>
<dbReference type="KEGG" id="mhb:MHM_02740"/>
<dbReference type="GO" id="GO:0005737">
    <property type="term" value="C:cytoplasm"/>
    <property type="evidence" value="ECO:0007669"/>
    <property type="project" value="UniProtKB-SubCell"/>
</dbReference>
<evidence type="ECO:0000259" key="14">
    <source>
        <dbReference type="Pfam" id="PF00696"/>
    </source>
</evidence>
<dbReference type="UniPathway" id="UPA00159">
    <property type="reaction ID" value="UER00275"/>
</dbReference>
<dbReference type="GO" id="GO:0033862">
    <property type="term" value="F:UMP kinase activity"/>
    <property type="evidence" value="ECO:0007669"/>
    <property type="project" value="UniProtKB-EC"/>
</dbReference>
<dbReference type="PATRIC" id="fig|1116213.3.peg.290"/>
<proteinExistence type="inferred from homology"/>
<gene>
    <name evidence="15" type="primary">pyrH</name>
    <name evidence="15" type="ORF">MHM_02740</name>
</gene>
<dbReference type="GO" id="GO:0044210">
    <property type="term" value="P:'de novo' CTP biosynthetic process"/>
    <property type="evidence" value="ECO:0007669"/>
    <property type="project" value="UniProtKB-UniPathway"/>
</dbReference>
<dbReference type="GO" id="GO:0005524">
    <property type="term" value="F:ATP binding"/>
    <property type="evidence" value="ECO:0007669"/>
    <property type="project" value="UniProtKB-KW"/>
</dbReference>
<evidence type="ECO:0000256" key="12">
    <source>
        <dbReference type="ARBA" id="ARBA00032092"/>
    </source>
</evidence>
<dbReference type="InterPro" id="IPR036393">
    <property type="entry name" value="AceGlu_kinase-like_sf"/>
</dbReference>
<keyword evidence="6" id="KW-0963">Cytoplasm</keyword>
<keyword evidence="8" id="KW-0547">Nucleotide-binding</keyword>
<evidence type="ECO:0000313" key="15">
    <source>
        <dbReference type="EMBL" id="CCE66792.1"/>
    </source>
</evidence>
<dbReference type="PANTHER" id="PTHR42833">
    <property type="entry name" value="URIDYLATE KINASE"/>
    <property type="match status" value="1"/>
</dbReference>
<sequence length="244" mass="27160">MWVKIYYLNSYLKKPRLLLKLSGGAVCGTEDIYSEQKLISLAIQIRELSQNYLIGIVIGGGNIWRGKEEKLSFLSVHERDYIGMISTVMNGFVLEKALKSLGVATKLFSALEIERVTARYDITLIDKLINSGEVLIFAGGLGEPQFSTDSAAIIRAIEIGASQILIGKEGVSGIYNKDPNVFSDATFYSELSYDQLIRENIQVLDQASLQLAKKNNLKLLVFNQEVENCFIKALNREIPLSEVS</sequence>
<evidence type="ECO:0000256" key="9">
    <source>
        <dbReference type="ARBA" id="ARBA00022777"/>
    </source>
</evidence>
<organism evidence="15">
    <name type="scientific">Candidatus Mycoplasma haematominutum 'Birmingham 1'</name>
    <dbReference type="NCBI Taxonomy" id="1116213"/>
    <lineage>
        <taxon>Bacteria</taxon>
        <taxon>Bacillati</taxon>
        <taxon>Mycoplasmatota</taxon>
        <taxon>Mollicutes</taxon>
        <taxon>Mycoplasmataceae</taxon>
        <taxon>Mycoplasma</taxon>
    </lineage>
</organism>
<reference evidence="15" key="2">
    <citation type="submission" date="2011-11" db="EMBL/GenBank/DDBJ databases">
        <authorList>
            <person name="Barker E."/>
        </authorList>
    </citation>
    <scope>NUCLEOTIDE SEQUENCE</scope>
    <source>
        <strain evidence="15">Birmingham 1</strain>
    </source>
</reference>
<comment type="similarity">
    <text evidence="3">Belongs to the UMP kinase family.</text>
</comment>
<evidence type="ECO:0000256" key="3">
    <source>
        <dbReference type="ARBA" id="ARBA00007614"/>
    </source>
</evidence>
<evidence type="ECO:0000256" key="11">
    <source>
        <dbReference type="ARBA" id="ARBA00022975"/>
    </source>
</evidence>